<dbReference type="SUPFAM" id="SSF52172">
    <property type="entry name" value="CheY-like"/>
    <property type="match status" value="1"/>
</dbReference>
<feature type="domain" description="Response regulatory" evidence="2">
    <location>
        <begin position="6"/>
        <end position="112"/>
    </location>
</feature>
<keyword evidence="1" id="KW-0597">Phosphoprotein</keyword>
<protein>
    <recommendedName>
        <fullName evidence="2">Response regulatory domain-containing protein</fullName>
    </recommendedName>
</protein>
<proteinExistence type="predicted"/>
<dbReference type="InterPro" id="IPR011006">
    <property type="entry name" value="CheY-like_superfamily"/>
</dbReference>
<dbReference type="InterPro" id="IPR001789">
    <property type="entry name" value="Sig_transdc_resp-reg_receiver"/>
</dbReference>
<reference evidence="3 4" key="1">
    <citation type="journal article" date="2016" name="Nat. Commun.">
        <title>Thousands of microbial genomes shed light on interconnected biogeochemical processes in an aquifer system.</title>
        <authorList>
            <person name="Anantharaman K."/>
            <person name="Brown C.T."/>
            <person name="Hug L.A."/>
            <person name="Sharon I."/>
            <person name="Castelle C.J."/>
            <person name="Probst A.J."/>
            <person name="Thomas B.C."/>
            <person name="Singh A."/>
            <person name="Wilkins M.J."/>
            <person name="Karaoz U."/>
            <person name="Brodie E.L."/>
            <person name="Williams K.H."/>
            <person name="Hubbard S.S."/>
            <person name="Banfield J.F."/>
        </authorList>
    </citation>
    <scope>NUCLEOTIDE SEQUENCE [LARGE SCALE GENOMIC DNA]</scope>
</reference>
<dbReference type="STRING" id="1802630.A3H26_04025"/>
<dbReference type="AlphaFoldDB" id="A0A1F4VKC4"/>
<evidence type="ECO:0000259" key="2">
    <source>
        <dbReference type="PROSITE" id="PS50110"/>
    </source>
</evidence>
<evidence type="ECO:0000313" key="4">
    <source>
        <dbReference type="Proteomes" id="UP000177763"/>
    </source>
</evidence>
<gene>
    <name evidence="3" type="ORF">A3H26_04025</name>
</gene>
<dbReference type="PROSITE" id="PS50110">
    <property type="entry name" value="RESPONSE_REGULATORY"/>
    <property type="match status" value="1"/>
</dbReference>
<comment type="caution">
    <text evidence="3">The sequence shown here is derived from an EMBL/GenBank/DDBJ whole genome shotgun (WGS) entry which is preliminary data.</text>
</comment>
<name>A0A1F4VKC4_UNCKA</name>
<organism evidence="3 4">
    <name type="scientific">candidate division WWE3 bacterium RIFCSPLOWO2_12_FULL_36_10</name>
    <dbReference type="NCBI Taxonomy" id="1802630"/>
    <lineage>
        <taxon>Bacteria</taxon>
        <taxon>Katanobacteria</taxon>
    </lineage>
</organism>
<evidence type="ECO:0000313" key="3">
    <source>
        <dbReference type="EMBL" id="OGC57599.1"/>
    </source>
</evidence>
<dbReference type="GO" id="GO:0000160">
    <property type="term" value="P:phosphorelay signal transduction system"/>
    <property type="evidence" value="ECO:0007669"/>
    <property type="project" value="InterPro"/>
</dbReference>
<dbReference type="Proteomes" id="UP000177763">
    <property type="component" value="Unassembled WGS sequence"/>
</dbReference>
<feature type="modified residue" description="4-aspartylphosphate" evidence="1">
    <location>
        <position position="56"/>
    </location>
</feature>
<evidence type="ECO:0000256" key="1">
    <source>
        <dbReference type="PROSITE-ProRule" id="PRU00169"/>
    </source>
</evidence>
<dbReference type="Gene3D" id="3.40.50.2300">
    <property type="match status" value="1"/>
</dbReference>
<accession>A0A1F4VKC4</accession>
<sequence length="112" mass="12565">MGKALRILHVDDDDDWLRQVQEVLERARHEVYSCVSMADAYFAYDRHGPFDIVICDGNVDSPDSGDGLAWALLLHGKRQKVVTLFASIDGIEGIPHLNKGEYSLQALLDLVR</sequence>
<dbReference type="EMBL" id="MEVN01000009">
    <property type="protein sequence ID" value="OGC57599.1"/>
    <property type="molecule type" value="Genomic_DNA"/>
</dbReference>